<dbReference type="InterPro" id="IPR036291">
    <property type="entry name" value="NAD(P)-bd_dom_sf"/>
</dbReference>
<dbReference type="GO" id="GO:0005737">
    <property type="term" value="C:cytoplasm"/>
    <property type="evidence" value="ECO:0007669"/>
    <property type="project" value="TreeGrafter"/>
</dbReference>
<dbReference type="InterPro" id="IPR051783">
    <property type="entry name" value="NAD(P)-dependent_oxidoreduct"/>
</dbReference>
<protein>
    <recommendedName>
        <fullName evidence="1">NAD-dependent epimerase/dehydratase domain-containing protein</fullName>
    </recommendedName>
</protein>
<dbReference type="GO" id="GO:0004029">
    <property type="term" value="F:aldehyde dehydrogenase (NAD+) activity"/>
    <property type="evidence" value="ECO:0007669"/>
    <property type="project" value="TreeGrafter"/>
</dbReference>
<name>A0A6J4LAS6_9ACTN</name>
<dbReference type="Gene3D" id="3.40.50.720">
    <property type="entry name" value="NAD(P)-binding Rossmann-like Domain"/>
    <property type="match status" value="1"/>
</dbReference>
<accession>A0A6J4LAS6</accession>
<reference evidence="2" key="1">
    <citation type="submission" date="2020-02" db="EMBL/GenBank/DDBJ databases">
        <authorList>
            <person name="Meier V. D."/>
        </authorList>
    </citation>
    <scope>NUCLEOTIDE SEQUENCE</scope>
    <source>
        <strain evidence="2">AVDCRST_MAG07</strain>
    </source>
</reference>
<sequence length="323" mass="33930">MRVFLTGATGFLGSEVARLLRERGDEVRTLVRDPSRAGRLLELGCEVVEGDLCDEAALVEHCRGVQALVHAAALAEIGVTPARREAMVDANVTGTERVLGAALSAGVAKAVHVSSVAVFGDTGGRVADEGWQRDPAAGWTSAFEQTKALAHRRAREIASRGLPLVVVQPGGVYGPDDPSTLGDVLSRFLGGRLPALPFPDLGVCPVHRDDVAAGVLLALDKGVPGESYVLAGDPVRMAELLEVLADVSGRRPPRLTVPTALLRALTPAAPLVSRALGLPPNLRELISSSDGVTFWASSDKAMDELGWTHRSLREGLTELAEAA</sequence>
<gene>
    <name evidence="2" type="ORF">AVDCRST_MAG07-2063</name>
</gene>
<dbReference type="PANTHER" id="PTHR48079:SF6">
    <property type="entry name" value="NAD(P)-BINDING DOMAIN-CONTAINING PROTEIN-RELATED"/>
    <property type="match status" value="1"/>
</dbReference>
<dbReference type="PANTHER" id="PTHR48079">
    <property type="entry name" value="PROTEIN YEEZ"/>
    <property type="match status" value="1"/>
</dbReference>
<dbReference type="AlphaFoldDB" id="A0A6J4LAS6"/>
<feature type="domain" description="NAD-dependent epimerase/dehydratase" evidence="1">
    <location>
        <begin position="3"/>
        <end position="231"/>
    </location>
</feature>
<dbReference type="Pfam" id="PF01370">
    <property type="entry name" value="Epimerase"/>
    <property type="match status" value="1"/>
</dbReference>
<proteinExistence type="predicted"/>
<dbReference type="SUPFAM" id="SSF51735">
    <property type="entry name" value="NAD(P)-binding Rossmann-fold domains"/>
    <property type="match status" value="1"/>
</dbReference>
<organism evidence="2">
    <name type="scientific">uncultured Frankineae bacterium</name>
    <dbReference type="NCBI Taxonomy" id="437475"/>
    <lineage>
        <taxon>Bacteria</taxon>
        <taxon>Bacillati</taxon>
        <taxon>Actinomycetota</taxon>
        <taxon>Actinomycetes</taxon>
        <taxon>Frankiales</taxon>
        <taxon>environmental samples</taxon>
    </lineage>
</organism>
<dbReference type="InterPro" id="IPR001509">
    <property type="entry name" value="Epimerase_deHydtase"/>
</dbReference>
<dbReference type="EMBL" id="CADCUB010000085">
    <property type="protein sequence ID" value="CAA9327732.1"/>
    <property type="molecule type" value="Genomic_DNA"/>
</dbReference>
<evidence type="ECO:0000259" key="1">
    <source>
        <dbReference type="Pfam" id="PF01370"/>
    </source>
</evidence>
<evidence type="ECO:0000313" key="2">
    <source>
        <dbReference type="EMBL" id="CAA9327732.1"/>
    </source>
</evidence>